<dbReference type="SUPFAM" id="SSF56935">
    <property type="entry name" value="Porins"/>
    <property type="match status" value="1"/>
</dbReference>
<evidence type="ECO:0000256" key="7">
    <source>
        <dbReference type="ARBA" id="ARBA00023237"/>
    </source>
</evidence>
<dbReference type="FunFam" id="2.60.40.1120:FF:000003">
    <property type="entry name" value="Outer membrane protein Omp121"/>
    <property type="match status" value="1"/>
</dbReference>
<dbReference type="AlphaFoldDB" id="F3PN50"/>
<keyword evidence="3 8" id="KW-1134">Transmembrane beta strand</keyword>
<dbReference type="SUPFAM" id="SSF49464">
    <property type="entry name" value="Carboxypeptidase regulatory domain-like"/>
    <property type="match status" value="1"/>
</dbReference>
<dbReference type="Pfam" id="PF13715">
    <property type="entry name" value="CarbopepD_reg_2"/>
    <property type="match status" value="1"/>
</dbReference>
<evidence type="ECO:0000259" key="11">
    <source>
        <dbReference type="Pfam" id="PF07715"/>
    </source>
</evidence>
<dbReference type="InterPro" id="IPR000531">
    <property type="entry name" value="Beta-barrel_TonB"/>
</dbReference>
<proteinExistence type="inferred from homology"/>
<comment type="similarity">
    <text evidence="8 9">Belongs to the TonB-dependent receptor family.</text>
</comment>
<evidence type="ECO:0000256" key="9">
    <source>
        <dbReference type="RuleBase" id="RU003357"/>
    </source>
</evidence>
<keyword evidence="5 9" id="KW-0798">TonB box</keyword>
<accession>F3PN50</accession>
<evidence type="ECO:0000256" key="4">
    <source>
        <dbReference type="ARBA" id="ARBA00022692"/>
    </source>
</evidence>
<comment type="subcellular location">
    <subcellularLocation>
        <location evidence="1 8">Cell outer membrane</location>
        <topology evidence="1 8">Multi-pass membrane protein</topology>
    </subcellularLocation>
</comment>
<sequence length="1078" mass="120324">MKLNLALSKSRDQLPKTLLLCGLLTYGTTMYGSEAKVANERKHIAPVENAVPNPQQNKITGQVLDNAGEPIIGANIIVKGKTTGTITDIDGKFSIDAKDGDVLLITYIGYMPKEITVKGNALLNIKMSEDSQMLNEVVVVGYGTQKKANLTGSVASVKMDDALGDRPIASTAQALQGTAPGLQIITNTGRPGQSSDLNIRGYTSINGGGPLVLVDNAEVESIDDINPKDIESVSVLKDASASAIYGARGAFGVILITTKQGKRNDKVKVSYNANFAFTQATDLPQKLNTYETAKTFQKWEVPSNGVIIDIDKWVSLLEEYQQNPSHFPENGIYIDENGNKYPLKDSYDYWDMAFQNGFEQIHNVSVSGGTEKAAYRVSLGYTNQDGILITDKDSYKRYNLNTNLNMNITSNLTASINLFYKNDSRKSPGGMWKVFSNGVLYPPYAQDGYDKDPSTGDLIPYWTPEHILKAEEPNRNNGDDLRIFGRLEWKPIKGLAINAEYTFNKSNKYTNNTAIINRYMDGSNGQIEEFNTVSSYSRANTNRMYQSFSATARYDYSIKGHNLSALAGVNYEDADYTYFMGKRQDLISGETPSFGTATGDMTVDDNYYEWAVAGMFGRLNYNFQEKYLLEFSARYDGSSRFAPGDRFIFVPSGSVGWHVSREKFMESLAPTLNSLKLFASYGEIGNQNTGSDYYPYLSVMNTYNAEWINPETNLPYLTIGTPNIISSGFTWEKVRTLNLGIDFGLFNNRLTGTFEWYRRQTLGMLDAALELPTVLGTKAPKQNVTDLETKGWEINLNWKDQIGKVKYSIGGNLFDSRAHITDVKIESGNIGSLYKGKELGEIWGYKVIGFYDIDDFEEGVAGNYNDTFTLKEGIAPYKNKSHIPGDIRFADLDNSGEVNWGNNTLDDHGDKVRIGNSRARFQYGVNGSVAYEGFDLSFFLQGVGKKDRIINSYLSRPYYSSFTYGIFEDQTDVWAENNPNAYYPRVMSRNYGLFSENNTRNMYNGAYLNIKNITLGYNLPSSIIKKWGISKMRFYVSGENLYIFDHLPKGIQSDLHDESSGAGYPALRKFSFGLDVTF</sequence>
<evidence type="ECO:0000256" key="2">
    <source>
        <dbReference type="ARBA" id="ARBA00022448"/>
    </source>
</evidence>
<evidence type="ECO:0000313" key="13">
    <source>
        <dbReference type="Proteomes" id="UP000003416"/>
    </source>
</evidence>
<keyword evidence="7 8" id="KW-0998">Cell outer membrane</keyword>
<organism evidence="12 13">
    <name type="scientific">Bacteroides fluxus YIT 12057</name>
    <dbReference type="NCBI Taxonomy" id="763034"/>
    <lineage>
        <taxon>Bacteria</taxon>
        <taxon>Pseudomonadati</taxon>
        <taxon>Bacteroidota</taxon>
        <taxon>Bacteroidia</taxon>
        <taxon>Bacteroidales</taxon>
        <taxon>Bacteroidaceae</taxon>
        <taxon>Bacteroides</taxon>
    </lineage>
</organism>
<dbReference type="NCBIfam" id="TIGR04057">
    <property type="entry name" value="SusC_RagA_signa"/>
    <property type="match status" value="1"/>
</dbReference>
<feature type="domain" description="TonB-dependent receptor-like beta-barrel" evidence="10">
    <location>
        <begin position="445"/>
        <end position="1041"/>
    </location>
</feature>
<evidence type="ECO:0000256" key="6">
    <source>
        <dbReference type="ARBA" id="ARBA00023136"/>
    </source>
</evidence>
<dbReference type="Pfam" id="PF00593">
    <property type="entry name" value="TonB_dep_Rec_b-barrel"/>
    <property type="match status" value="1"/>
</dbReference>
<dbReference type="STRING" id="763034.HMPREF9446_00136"/>
<keyword evidence="12" id="KW-0675">Receptor</keyword>
<keyword evidence="6 8" id="KW-0472">Membrane</keyword>
<dbReference type="InterPro" id="IPR023997">
    <property type="entry name" value="TonB-dep_OMP_SusC/RagA_CS"/>
</dbReference>
<dbReference type="Gene3D" id="2.60.40.1120">
    <property type="entry name" value="Carboxypeptidase-like, regulatory domain"/>
    <property type="match status" value="1"/>
</dbReference>
<dbReference type="HOGENOM" id="CLU_004317_1_1_10"/>
<dbReference type="Pfam" id="PF07715">
    <property type="entry name" value="Plug"/>
    <property type="match status" value="1"/>
</dbReference>
<dbReference type="Proteomes" id="UP000003416">
    <property type="component" value="Unassembled WGS sequence"/>
</dbReference>
<evidence type="ECO:0000256" key="3">
    <source>
        <dbReference type="ARBA" id="ARBA00022452"/>
    </source>
</evidence>
<evidence type="ECO:0000259" key="10">
    <source>
        <dbReference type="Pfam" id="PF00593"/>
    </source>
</evidence>
<evidence type="ECO:0000313" key="12">
    <source>
        <dbReference type="EMBL" id="EGF59842.1"/>
    </source>
</evidence>
<protein>
    <submittedName>
        <fullName evidence="12">TonB-dependent receptor plug domain protein</fullName>
    </submittedName>
</protein>
<dbReference type="GeneID" id="86047981"/>
<dbReference type="PROSITE" id="PS52016">
    <property type="entry name" value="TONB_DEPENDENT_REC_3"/>
    <property type="match status" value="1"/>
</dbReference>
<feature type="domain" description="TonB-dependent receptor plug" evidence="11">
    <location>
        <begin position="147"/>
        <end position="253"/>
    </location>
</feature>
<dbReference type="InterPro" id="IPR008969">
    <property type="entry name" value="CarboxyPept-like_regulatory"/>
</dbReference>
<reference evidence="12 13" key="1">
    <citation type="submission" date="2011-02" db="EMBL/GenBank/DDBJ databases">
        <authorList>
            <person name="Weinstock G."/>
            <person name="Sodergren E."/>
            <person name="Clifton S."/>
            <person name="Fulton L."/>
            <person name="Fulton B."/>
            <person name="Courtney L."/>
            <person name="Fronick C."/>
            <person name="Harrison M."/>
            <person name="Strong C."/>
            <person name="Farmer C."/>
            <person name="Delahaunty K."/>
            <person name="Markovic C."/>
            <person name="Hall O."/>
            <person name="Minx P."/>
            <person name="Tomlinson C."/>
            <person name="Mitreva M."/>
            <person name="Hou S."/>
            <person name="Chen J."/>
            <person name="Wollam A."/>
            <person name="Pepin K.H."/>
            <person name="Johnson M."/>
            <person name="Bhonagiri V."/>
            <person name="Zhang X."/>
            <person name="Suruliraj S."/>
            <person name="Warren W."/>
            <person name="Chinwalla A."/>
            <person name="Mardis E.R."/>
            <person name="Wilson R.K."/>
        </authorList>
    </citation>
    <scope>NUCLEOTIDE SEQUENCE [LARGE SCALE GENOMIC DNA]</scope>
    <source>
        <strain evidence="12 13">YIT 12057</strain>
    </source>
</reference>
<keyword evidence="4 8" id="KW-0812">Transmembrane</keyword>
<dbReference type="NCBIfam" id="TIGR04056">
    <property type="entry name" value="OMP_RagA_SusC"/>
    <property type="match status" value="1"/>
</dbReference>
<dbReference type="InterPro" id="IPR012910">
    <property type="entry name" value="Plug_dom"/>
</dbReference>
<dbReference type="GO" id="GO:0009279">
    <property type="term" value="C:cell outer membrane"/>
    <property type="evidence" value="ECO:0007669"/>
    <property type="project" value="UniProtKB-SubCell"/>
</dbReference>
<dbReference type="Gene3D" id="2.40.170.20">
    <property type="entry name" value="TonB-dependent receptor, beta-barrel domain"/>
    <property type="match status" value="1"/>
</dbReference>
<gene>
    <name evidence="12" type="ORF">HMPREF9446_00136</name>
</gene>
<comment type="caution">
    <text evidence="12">The sequence shown here is derived from an EMBL/GenBank/DDBJ whole genome shotgun (WGS) entry which is preliminary data.</text>
</comment>
<dbReference type="InterPro" id="IPR023996">
    <property type="entry name" value="TonB-dep_OMP_SusC/RagA"/>
</dbReference>
<keyword evidence="2 8" id="KW-0813">Transport</keyword>
<name>F3PN50_9BACE</name>
<dbReference type="RefSeq" id="WP_009123502.1">
    <property type="nucleotide sequence ID" value="NZ_GL882605.1"/>
</dbReference>
<evidence type="ECO:0000256" key="8">
    <source>
        <dbReference type="PROSITE-ProRule" id="PRU01360"/>
    </source>
</evidence>
<dbReference type="EMBL" id="AFBN01000004">
    <property type="protein sequence ID" value="EGF59842.1"/>
    <property type="molecule type" value="Genomic_DNA"/>
</dbReference>
<dbReference type="InterPro" id="IPR039426">
    <property type="entry name" value="TonB-dep_rcpt-like"/>
</dbReference>
<evidence type="ECO:0000256" key="1">
    <source>
        <dbReference type="ARBA" id="ARBA00004571"/>
    </source>
</evidence>
<dbReference type="eggNOG" id="COG1629">
    <property type="taxonomic scope" value="Bacteria"/>
</dbReference>
<keyword evidence="13" id="KW-1185">Reference proteome</keyword>
<dbReference type="Gene3D" id="2.170.130.10">
    <property type="entry name" value="TonB-dependent receptor, plug domain"/>
    <property type="match status" value="1"/>
</dbReference>
<dbReference type="InterPro" id="IPR036942">
    <property type="entry name" value="Beta-barrel_TonB_sf"/>
</dbReference>
<evidence type="ECO:0000256" key="5">
    <source>
        <dbReference type="ARBA" id="ARBA00023077"/>
    </source>
</evidence>
<dbReference type="InterPro" id="IPR037066">
    <property type="entry name" value="Plug_dom_sf"/>
</dbReference>